<dbReference type="InterPro" id="IPR000222">
    <property type="entry name" value="PP2C_BS"/>
</dbReference>
<evidence type="ECO:0000313" key="8">
    <source>
        <dbReference type="EMBL" id="KAF1802403.1"/>
    </source>
</evidence>
<evidence type="ECO:0000256" key="4">
    <source>
        <dbReference type="ARBA" id="ARBA00022912"/>
    </source>
</evidence>
<accession>A0A8H4BHR7</accession>
<dbReference type="Pfam" id="PF00481">
    <property type="entry name" value="PP2C"/>
    <property type="match status" value="1"/>
</dbReference>
<dbReference type="SUPFAM" id="SSF81606">
    <property type="entry name" value="PP2C-like"/>
    <property type="match status" value="1"/>
</dbReference>
<dbReference type="AlphaFoldDB" id="A0A8H4BHR7"/>
<reference evidence="8 9" key="1">
    <citation type="submission" date="2019-09" db="EMBL/GenBank/DDBJ databases">
        <authorList>
            <consortium name="DOE Joint Genome Institute"/>
            <person name="Mondo S.J."/>
            <person name="Navarro-Mendoza M.I."/>
            <person name="Perez-Arques C."/>
            <person name="Panchal S."/>
            <person name="Nicolas F.E."/>
            <person name="Ganguly P."/>
            <person name="Pangilinan J."/>
            <person name="Grigoriev I."/>
            <person name="Heitman J."/>
            <person name="Sanya K."/>
            <person name="Garre V."/>
        </authorList>
    </citation>
    <scope>NUCLEOTIDE SEQUENCE [LARGE SCALE GENOMIC DNA]</scope>
    <source>
        <strain evidence="8 9">MU402</strain>
    </source>
</reference>
<keyword evidence="3 5" id="KW-0378">Hydrolase</keyword>
<dbReference type="CDD" id="cd00143">
    <property type="entry name" value="PP2Cc"/>
    <property type="match status" value="1"/>
</dbReference>
<protein>
    <submittedName>
        <fullName evidence="8">Phosphatase 2C-like domain-containing protein</fullName>
    </submittedName>
</protein>
<evidence type="ECO:0000256" key="1">
    <source>
        <dbReference type="ARBA" id="ARBA00006702"/>
    </source>
</evidence>
<dbReference type="GO" id="GO:0004722">
    <property type="term" value="F:protein serine/threonine phosphatase activity"/>
    <property type="evidence" value="ECO:0007669"/>
    <property type="project" value="InterPro"/>
</dbReference>
<comment type="similarity">
    <text evidence="1 5">Belongs to the PP2C family.</text>
</comment>
<dbReference type="InterPro" id="IPR001932">
    <property type="entry name" value="PPM-type_phosphatase-like_dom"/>
</dbReference>
<name>A0A8H4BHR7_MUCCL</name>
<dbReference type="PROSITE" id="PS51746">
    <property type="entry name" value="PPM_2"/>
    <property type="match status" value="1"/>
</dbReference>
<dbReference type="EMBL" id="JAAECE010000004">
    <property type="protein sequence ID" value="KAF1802403.1"/>
    <property type="molecule type" value="Genomic_DNA"/>
</dbReference>
<feature type="domain" description="PPM-type phosphatase" evidence="7">
    <location>
        <begin position="28"/>
        <end position="277"/>
    </location>
</feature>
<keyword evidence="4 5" id="KW-0904">Protein phosphatase</keyword>
<dbReference type="PROSITE" id="PS01032">
    <property type="entry name" value="PPM_1"/>
    <property type="match status" value="1"/>
</dbReference>
<proteinExistence type="inferred from homology"/>
<evidence type="ECO:0000256" key="6">
    <source>
        <dbReference type="SAM" id="MobiDB-lite"/>
    </source>
</evidence>
<dbReference type="InterPro" id="IPR036457">
    <property type="entry name" value="PPM-type-like_dom_sf"/>
</dbReference>
<dbReference type="SMART" id="SM00332">
    <property type="entry name" value="PP2Cc"/>
    <property type="match status" value="1"/>
</dbReference>
<feature type="region of interest" description="Disordered" evidence="6">
    <location>
        <begin position="1"/>
        <end position="25"/>
    </location>
</feature>
<organism evidence="8 9">
    <name type="scientific">Mucor circinelloides f. lusitanicus</name>
    <name type="common">Mucor racemosus var. lusitanicus</name>
    <dbReference type="NCBI Taxonomy" id="29924"/>
    <lineage>
        <taxon>Eukaryota</taxon>
        <taxon>Fungi</taxon>
        <taxon>Fungi incertae sedis</taxon>
        <taxon>Mucoromycota</taxon>
        <taxon>Mucoromycotina</taxon>
        <taxon>Mucoromycetes</taxon>
        <taxon>Mucorales</taxon>
        <taxon>Mucorineae</taxon>
        <taxon>Mucoraceae</taxon>
        <taxon>Mucor</taxon>
    </lineage>
</organism>
<sequence length="278" mass="30748">MEQVQPQTATATTTDTNIKTPHNAPGFELGVCEDRNKRCRRTMEDAHTFIFDYMGIPRQGFFAIFDGHAGKATAEWCGANFDKVLAKVIESSTQEETVPEILNKAFLAVDSEVNQREGKFSGCTAIVAFVKVIEDKRILYTGNVGDARAVLCRQNKAVRLSYDHKGSDSQEAKRIMDLGGFMMNNRVNGVLAVTRSLGDSVMKEFVVGNPFTTETELGPNDDFLILACDGLWDVCEDQDAVDLIKDIKDPQVASQKLLDHALANFSTDNLSIMVIRLN</sequence>
<dbReference type="Proteomes" id="UP000469890">
    <property type="component" value="Unassembled WGS sequence"/>
</dbReference>
<evidence type="ECO:0000259" key="7">
    <source>
        <dbReference type="PROSITE" id="PS51746"/>
    </source>
</evidence>
<dbReference type="Gene3D" id="3.60.40.10">
    <property type="entry name" value="PPM-type phosphatase domain"/>
    <property type="match status" value="1"/>
</dbReference>
<evidence type="ECO:0000256" key="3">
    <source>
        <dbReference type="ARBA" id="ARBA00022801"/>
    </source>
</evidence>
<dbReference type="PANTHER" id="PTHR13832">
    <property type="entry name" value="PROTEIN PHOSPHATASE 2C"/>
    <property type="match status" value="1"/>
</dbReference>
<gene>
    <name evidence="8" type="ORF">FB192DRAFT_1428470</name>
</gene>
<dbReference type="PANTHER" id="PTHR13832:SF837">
    <property type="entry name" value="PROTEIN PHOSPHATASE 2C-LIKE DOMAIN-CONTAINING PROTEIN 1"/>
    <property type="match status" value="1"/>
</dbReference>
<keyword evidence="2" id="KW-0479">Metal-binding</keyword>
<comment type="caution">
    <text evidence="8">The sequence shown here is derived from an EMBL/GenBank/DDBJ whole genome shotgun (WGS) entry which is preliminary data.</text>
</comment>
<evidence type="ECO:0000313" key="9">
    <source>
        <dbReference type="Proteomes" id="UP000469890"/>
    </source>
</evidence>
<dbReference type="GO" id="GO:0046872">
    <property type="term" value="F:metal ion binding"/>
    <property type="evidence" value="ECO:0007669"/>
    <property type="project" value="UniProtKB-KW"/>
</dbReference>
<dbReference type="InterPro" id="IPR015655">
    <property type="entry name" value="PP2C"/>
</dbReference>
<evidence type="ECO:0000256" key="2">
    <source>
        <dbReference type="ARBA" id="ARBA00022723"/>
    </source>
</evidence>
<evidence type="ECO:0000256" key="5">
    <source>
        <dbReference type="RuleBase" id="RU003465"/>
    </source>
</evidence>